<dbReference type="Proteomes" id="UP000229574">
    <property type="component" value="Unassembled WGS sequence"/>
</dbReference>
<protein>
    <submittedName>
        <fullName evidence="3">Phospholipid carrier-dependent glycosyltransferase</fullName>
    </submittedName>
</protein>
<keyword evidence="1" id="KW-1133">Transmembrane helix</keyword>
<dbReference type="EMBL" id="PEYY01000001">
    <property type="protein sequence ID" value="PIS18302.1"/>
    <property type="molecule type" value="Genomic_DNA"/>
</dbReference>
<evidence type="ECO:0000313" key="4">
    <source>
        <dbReference type="Proteomes" id="UP000229574"/>
    </source>
</evidence>
<keyword evidence="3" id="KW-0808">Transferase</keyword>
<dbReference type="AlphaFoldDB" id="A0A2H0X065"/>
<comment type="caution">
    <text evidence="3">The sequence shown here is derived from an EMBL/GenBank/DDBJ whole genome shotgun (WGS) entry which is preliminary data.</text>
</comment>
<dbReference type="GO" id="GO:0016740">
    <property type="term" value="F:transferase activity"/>
    <property type="evidence" value="ECO:0007669"/>
    <property type="project" value="UniProtKB-KW"/>
</dbReference>
<evidence type="ECO:0000256" key="1">
    <source>
        <dbReference type="SAM" id="Phobius"/>
    </source>
</evidence>
<keyword evidence="1" id="KW-0812">Transmembrane</keyword>
<feature type="non-terminal residue" evidence="3">
    <location>
        <position position="73"/>
    </location>
</feature>
<organism evidence="3 4">
    <name type="scientific">Candidatus Collierbacteria bacterium CG09_land_8_20_14_0_10_46_12</name>
    <dbReference type="NCBI Taxonomy" id="1974533"/>
    <lineage>
        <taxon>Bacteria</taxon>
        <taxon>Candidatus Collieribacteriota</taxon>
    </lineage>
</organism>
<sequence length="73" mass="7883">MAYEWTHPPLAKYGMVTGMLLFGENSFAWRLGSAVMGVASILGLYLLVLSLTKQESIALLAAFLVSIEGLHIA</sequence>
<keyword evidence="1" id="KW-0472">Membrane</keyword>
<dbReference type="Pfam" id="PF13231">
    <property type="entry name" value="PMT_2"/>
    <property type="match status" value="1"/>
</dbReference>
<accession>A0A2H0X065</accession>
<proteinExistence type="predicted"/>
<reference evidence="4" key="1">
    <citation type="submission" date="2017-09" db="EMBL/GenBank/DDBJ databases">
        <title>Depth-based differentiation of microbial function through sediment-hosted aquifers and enrichment of novel symbionts in the deep terrestrial subsurface.</title>
        <authorList>
            <person name="Probst A.J."/>
            <person name="Ladd B."/>
            <person name="Jarett J.K."/>
            <person name="Geller-Mcgrath D.E."/>
            <person name="Sieber C.M.K."/>
            <person name="Emerson J.B."/>
            <person name="Anantharaman K."/>
            <person name="Thomas B.C."/>
            <person name="Malmstrom R."/>
            <person name="Stieglmeier M."/>
            <person name="Klingl A."/>
            <person name="Woyke T."/>
            <person name="Ryan C.M."/>
            <person name="Banfield J.F."/>
        </authorList>
    </citation>
    <scope>NUCLEOTIDE SEQUENCE [LARGE SCALE GENOMIC DNA]</scope>
</reference>
<evidence type="ECO:0000313" key="3">
    <source>
        <dbReference type="EMBL" id="PIS18302.1"/>
    </source>
</evidence>
<gene>
    <name evidence="3" type="ORF">COT54_00055</name>
</gene>
<evidence type="ECO:0000259" key="2">
    <source>
        <dbReference type="Pfam" id="PF13231"/>
    </source>
</evidence>
<feature type="transmembrane region" description="Helical" evidence="1">
    <location>
        <begin position="27"/>
        <end position="49"/>
    </location>
</feature>
<feature type="domain" description="Glycosyltransferase RgtA/B/C/D-like" evidence="2">
    <location>
        <begin position="7"/>
        <end position="67"/>
    </location>
</feature>
<name>A0A2H0X065_9BACT</name>
<dbReference type="InterPro" id="IPR038731">
    <property type="entry name" value="RgtA/B/C-like"/>
</dbReference>